<name>A0ABP3B7C1_9FLAO</name>
<gene>
    <name evidence="2" type="ORF">KLA_09769</name>
</gene>
<evidence type="ECO:0000259" key="1">
    <source>
        <dbReference type="Pfam" id="PF17931"/>
    </source>
</evidence>
<feature type="domain" description="Tetracyclin repressor-like C-terminal" evidence="1">
    <location>
        <begin position="84"/>
        <end position="210"/>
    </location>
</feature>
<dbReference type="EMBL" id="ARZX01000011">
    <property type="protein sequence ID" value="EWH13408.1"/>
    <property type="molecule type" value="Genomic_DNA"/>
</dbReference>
<protein>
    <recommendedName>
        <fullName evidence="1">Tetracyclin repressor-like C-terminal domain-containing protein</fullName>
    </recommendedName>
</protein>
<dbReference type="InterPro" id="IPR036271">
    <property type="entry name" value="Tet_transcr_reg_TetR-rel_C_sf"/>
</dbReference>
<reference evidence="2 3" key="1">
    <citation type="journal article" date="2014" name="Genome Announc.">
        <title>Draft Genome Sequence of the Carrageenan-Degrading Bacterium Cellulophaga sp. Strain KL-A, Isolated from Decaying Marine Algae.</title>
        <authorList>
            <person name="Shan D."/>
            <person name="Ying J."/>
            <person name="Li X."/>
            <person name="Gao Z."/>
            <person name="Wei G."/>
            <person name="Shao Z."/>
        </authorList>
    </citation>
    <scope>NUCLEOTIDE SEQUENCE [LARGE SCALE GENOMIC DNA]</scope>
    <source>
        <strain evidence="2 3">KL-A</strain>
    </source>
</reference>
<sequence length="219" mass="26035">MAKKKKITAEDIISFYMDYVLENEKQPSSVYKFSKSNNFDEAIFYNFFNSFETLEKEVFNAFYNYTIKALEADKAYLDFNNRTKLLSFYYTFFEMLTANRSYVVYALSKHKNKLKYVGILSKLKESFTNYITHLEIETIDLKQEKLEKIQQKTLNESAWIQLLITIKFWLDDTSSSFEKTDIFIEKSVNTTFDLLDTKPLQSIIDLGKFIYKEKINMNL</sequence>
<dbReference type="RefSeq" id="WP_034645423.1">
    <property type="nucleotide sequence ID" value="NZ_ARZX01000011.1"/>
</dbReference>
<dbReference type="Proteomes" id="UP000019275">
    <property type="component" value="Unassembled WGS sequence"/>
</dbReference>
<proteinExistence type="predicted"/>
<evidence type="ECO:0000313" key="3">
    <source>
        <dbReference type="Proteomes" id="UP000019275"/>
    </source>
</evidence>
<evidence type="ECO:0000313" key="2">
    <source>
        <dbReference type="EMBL" id="EWH13408.1"/>
    </source>
</evidence>
<organism evidence="2 3">
    <name type="scientific">Cellulophaga geojensis KL-A</name>
    <dbReference type="NCBI Taxonomy" id="1328323"/>
    <lineage>
        <taxon>Bacteria</taxon>
        <taxon>Pseudomonadati</taxon>
        <taxon>Bacteroidota</taxon>
        <taxon>Flavobacteriia</taxon>
        <taxon>Flavobacteriales</taxon>
        <taxon>Flavobacteriaceae</taxon>
        <taxon>Cellulophaga</taxon>
    </lineage>
</organism>
<comment type="caution">
    <text evidence="2">The sequence shown here is derived from an EMBL/GenBank/DDBJ whole genome shotgun (WGS) entry which is preliminary data.</text>
</comment>
<dbReference type="SUPFAM" id="SSF48498">
    <property type="entry name" value="Tetracyclin repressor-like, C-terminal domain"/>
    <property type="match status" value="1"/>
</dbReference>
<keyword evidence="3" id="KW-1185">Reference proteome</keyword>
<accession>A0ABP3B7C1</accession>
<dbReference type="Pfam" id="PF17931">
    <property type="entry name" value="TetR_C_23"/>
    <property type="match status" value="1"/>
</dbReference>
<dbReference type="InterPro" id="IPR041673">
    <property type="entry name" value="TetR_C_23"/>
</dbReference>